<evidence type="ECO:0000313" key="4">
    <source>
        <dbReference type="Proteomes" id="UP000467193"/>
    </source>
</evidence>
<dbReference type="InterPro" id="IPR003594">
    <property type="entry name" value="HATPase_dom"/>
</dbReference>
<dbReference type="Proteomes" id="UP000467193">
    <property type="component" value="Chromosome"/>
</dbReference>
<dbReference type="AlphaFoldDB" id="A0A7I7QSK8"/>
<dbReference type="KEGG" id="msei:MSEDJ_31360"/>
<name>A0A7I7QSK8_9MYCO</name>
<keyword evidence="1" id="KW-0723">Serine/threonine-protein kinase</keyword>
<dbReference type="InterPro" id="IPR036890">
    <property type="entry name" value="HATPase_C_sf"/>
</dbReference>
<dbReference type="Gene3D" id="3.30.565.10">
    <property type="entry name" value="Histidine kinase-like ATPase, C-terminal domain"/>
    <property type="match status" value="1"/>
</dbReference>
<dbReference type="InterPro" id="IPR050267">
    <property type="entry name" value="Anti-sigma-factor_SerPK"/>
</dbReference>
<feature type="domain" description="Histidine kinase/HSP90-like ATPase" evidence="2">
    <location>
        <begin position="16"/>
        <end position="135"/>
    </location>
</feature>
<dbReference type="PANTHER" id="PTHR35526:SF3">
    <property type="entry name" value="ANTI-SIGMA-F FACTOR RSBW"/>
    <property type="match status" value="1"/>
</dbReference>
<dbReference type="PANTHER" id="PTHR35526">
    <property type="entry name" value="ANTI-SIGMA-F FACTOR RSBW-RELATED"/>
    <property type="match status" value="1"/>
</dbReference>
<accession>A0A7I7QSK8</accession>
<evidence type="ECO:0000259" key="2">
    <source>
        <dbReference type="Pfam" id="PF13581"/>
    </source>
</evidence>
<organism evidence="3 4">
    <name type="scientific">Mycolicibacterium sediminis</name>
    <dbReference type="NCBI Taxonomy" id="1286180"/>
    <lineage>
        <taxon>Bacteria</taxon>
        <taxon>Bacillati</taxon>
        <taxon>Actinomycetota</taxon>
        <taxon>Actinomycetes</taxon>
        <taxon>Mycobacteriales</taxon>
        <taxon>Mycobacteriaceae</taxon>
        <taxon>Mycolicibacterium</taxon>
    </lineage>
</organism>
<dbReference type="CDD" id="cd16936">
    <property type="entry name" value="HATPase_RsbW-like"/>
    <property type="match status" value="1"/>
</dbReference>
<dbReference type="EMBL" id="AP022588">
    <property type="protein sequence ID" value="BBY29040.1"/>
    <property type="molecule type" value="Genomic_DNA"/>
</dbReference>
<proteinExistence type="predicted"/>
<dbReference type="GO" id="GO:0004674">
    <property type="term" value="F:protein serine/threonine kinase activity"/>
    <property type="evidence" value="ECO:0007669"/>
    <property type="project" value="UniProtKB-KW"/>
</dbReference>
<sequence length="144" mass="15485">MQTNTLDSPTITVSGPAEPVEVARLRAAVSDWVDDVVPVSAERRADILLATDEAMSNCADHAYQDRRDPGSMSVEVTYHHDAARLTVCVTDDGAWVEPAPRTSTALRGRGITLMNALADDVTIDGRLDGTSVYLRFSAARDVLG</sequence>
<dbReference type="SUPFAM" id="SSF55874">
    <property type="entry name" value="ATPase domain of HSP90 chaperone/DNA topoisomerase II/histidine kinase"/>
    <property type="match status" value="1"/>
</dbReference>
<reference evidence="3 4" key="1">
    <citation type="journal article" date="2019" name="Emerg. Microbes Infect.">
        <title>Comprehensive subspecies identification of 175 nontuberculous mycobacteria species based on 7547 genomic profiles.</title>
        <authorList>
            <person name="Matsumoto Y."/>
            <person name="Kinjo T."/>
            <person name="Motooka D."/>
            <person name="Nabeya D."/>
            <person name="Jung N."/>
            <person name="Uechi K."/>
            <person name="Horii T."/>
            <person name="Iida T."/>
            <person name="Fujita J."/>
            <person name="Nakamura S."/>
        </authorList>
    </citation>
    <scope>NUCLEOTIDE SEQUENCE [LARGE SCALE GENOMIC DNA]</scope>
    <source>
        <strain evidence="3 4">JCM 17899</strain>
    </source>
</reference>
<keyword evidence="1" id="KW-0808">Transferase</keyword>
<gene>
    <name evidence="3" type="ORF">MSEDJ_31360</name>
</gene>
<protein>
    <recommendedName>
        <fullName evidence="2">Histidine kinase/HSP90-like ATPase domain-containing protein</fullName>
    </recommendedName>
</protein>
<evidence type="ECO:0000256" key="1">
    <source>
        <dbReference type="ARBA" id="ARBA00022527"/>
    </source>
</evidence>
<dbReference type="RefSeq" id="WP_163797855.1">
    <property type="nucleotide sequence ID" value="NZ_AP022588.1"/>
</dbReference>
<keyword evidence="1" id="KW-0418">Kinase</keyword>
<dbReference type="Pfam" id="PF13581">
    <property type="entry name" value="HATPase_c_2"/>
    <property type="match status" value="1"/>
</dbReference>
<keyword evidence="4" id="KW-1185">Reference proteome</keyword>
<evidence type="ECO:0000313" key="3">
    <source>
        <dbReference type="EMBL" id="BBY29040.1"/>
    </source>
</evidence>